<evidence type="ECO:0000256" key="1">
    <source>
        <dbReference type="SAM" id="MobiDB-lite"/>
    </source>
</evidence>
<gene>
    <name evidence="2" type="ORF">AMAG_08694</name>
</gene>
<sequence length="111" mass="11048">MGDGNKNSGKTGNGKKNKDSRCNLTATVTTTVTVAAGGAAAPTEAPTVPTGGSSNVQTFKDALFGKLAPPVNIAGDARQFQVIVGGKLNSNFVQAGVALGRSARTGCQRAG</sequence>
<feature type="compositionally biased region" description="Low complexity" evidence="1">
    <location>
        <begin position="1"/>
        <end position="10"/>
    </location>
</feature>
<name>A0A0L0SM93_ALLM3</name>
<dbReference type="OrthoDB" id="2153847at2759"/>
<evidence type="ECO:0000313" key="3">
    <source>
        <dbReference type="Proteomes" id="UP000054350"/>
    </source>
</evidence>
<dbReference type="EMBL" id="GG745342">
    <property type="protein sequence ID" value="KNE63588.1"/>
    <property type="molecule type" value="Genomic_DNA"/>
</dbReference>
<organism evidence="2 3">
    <name type="scientific">Allomyces macrogynus (strain ATCC 38327)</name>
    <name type="common">Allomyces javanicus var. macrogynus</name>
    <dbReference type="NCBI Taxonomy" id="578462"/>
    <lineage>
        <taxon>Eukaryota</taxon>
        <taxon>Fungi</taxon>
        <taxon>Fungi incertae sedis</taxon>
        <taxon>Blastocladiomycota</taxon>
        <taxon>Blastocladiomycetes</taxon>
        <taxon>Blastocladiales</taxon>
        <taxon>Blastocladiaceae</taxon>
        <taxon>Allomyces</taxon>
    </lineage>
</organism>
<dbReference type="AlphaFoldDB" id="A0A0L0SM93"/>
<reference evidence="3" key="2">
    <citation type="submission" date="2009-11" db="EMBL/GenBank/DDBJ databases">
        <title>The Genome Sequence of Allomyces macrogynus strain ATCC 38327.</title>
        <authorList>
            <consortium name="The Broad Institute Genome Sequencing Platform"/>
            <person name="Russ C."/>
            <person name="Cuomo C."/>
            <person name="Shea T."/>
            <person name="Young S.K."/>
            <person name="Zeng Q."/>
            <person name="Koehrsen M."/>
            <person name="Haas B."/>
            <person name="Borodovsky M."/>
            <person name="Guigo R."/>
            <person name="Alvarado L."/>
            <person name="Berlin A."/>
            <person name="Borenstein D."/>
            <person name="Chen Z."/>
            <person name="Engels R."/>
            <person name="Freedman E."/>
            <person name="Gellesch M."/>
            <person name="Goldberg J."/>
            <person name="Griggs A."/>
            <person name="Gujja S."/>
            <person name="Heiman D."/>
            <person name="Hepburn T."/>
            <person name="Howarth C."/>
            <person name="Jen D."/>
            <person name="Larson L."/>
            <person name="Lewis B."/>
            <person name="Mehta T."/>
            <person name="Park D."/>
            <person name="Pearson M."/>
            <person name="Roberts A."/>
            <person name="Saif S."/>
            <person name="Shenoy N."/>
            <person name="Sisk P."/>
            <person name="Stolte C."/>
            <person name="Sykes S."/>
            <person name="Walk T."/>
            <person name="White J."/>
            <person name="Yandava C."/>
            <person name="Burger G."/>
            <person name="Gray M.W."/>
            <person name="Holland P.W.H."/>
            <person name="King N."/>
            <person name="Lang F.B.F."/>
            <person name="Roger A.J."/>
            <person name="Ruiz-Trillo I."/>
            <person name="Lander E."/>
            <person name="Nusbaum C."/>
        </authorList>
    </citation>
    <scope>NUCLEOTIDE SEQUENCE [LARGE SCALE GENOMIC DNA]</scope>
    <source>
        <strain evidence="3">ATCC 38327</strain>
    </source>
</reference>
<proteinExistence type="predicted"/>
<dbReference type="Proteomes" id="UP000054350">
    <property type="component" value="Unassembled WGS sequence"/>
</dbReference>
<reference evidence="2 3" key="1">
    <citation type="submission" date="2009-11" db="EMBL/GenBank/DDBJ databases">
        <title>Annotation of Allomyces macrogynus ATCC 38327.</title>
        <authorList>
            <consortium name="The Broad Institute Genome Sequencing Platform"/>
            <person name="Russ C."/>
            <person name="Cuomo C."/>
            <person name="Burger G."/>
            <person name="Gray M.W."/>
            <person name="Holland P.W.H."/>
            <person name="King N."/>
            <person name="Lang F.B.F."/>
            <person name="Roger A.J."/>
            <person name="Ruiz-Trillo I."/>
            <person name="Young S.K."/>
            <person name="Zeng Q."/>
            <person name="Gargeya S."/>
            <person name="Fitzgerald M."/>
            <person name="Haas B."/>
            <person name="Abouelleil A."/>
            <person name="Alvarado L."/>
            <person name="Arachchi H.M."/>
            <person name="Berlin A."/>
            <person name="Chapman S.B."/>
            <person name="Gearin G."/>
            <person name="Goldberg J."/>
            <person name="Griggs A."/>
            <person name="Gujja S."/>
            <person name="Hansen M."/>
            <person name="Heiman D."/>
            <person name="Howarth C."/>
            <person name="Larimer J."/>
            <person name="Lui A."/>
            <person name="MacDonald P.J.P."/>
            <person name="McCowen C."/>
            <person name="Montmayeur A."/>
            <person name="Murphy C."/>
            <person name="Neiman D."/>
            <person name="Pearson M."/>
            <person name="Priest M."/>
            <person name="Roberts A."/>
            <person name="Saif S."/>
            <person name="Shea T."/>
            <person name="Sisk P."/>
            <person name="Stolte C."/>
            <person name="Sykes S."/>
            <person name="Wortman J."/>
            <person name="Nusbaum C."/>
            <person name="Birren B."/>
        </authorList>
    </citation>
    <scope>NUCLEOTIDE SEQUENCE [LARGE SCALE GENOMIC DNA]</scope>
    <source>
        <strain evidence="2 3">ATCC 38327</strain>
    </source>
</reference>
<evidence type="ECO:0000313" key="2">
    <source>
        <dbReference type="EMBL" id="KNE63588.1"/>
    </source>
</evidence>
<dbReference type="VEuPathDB" id="FungiDB:AMAG_08694"/>
<accession>A0A0L0SM93</accession>
<feature type="region of interest" description="Disordered" evidence="1">
    <location>
        <begin position="1"/>
        <end position="22"/>
    </location>
</feature>
<protein>
    <submittedName>
        <fullName evidence="2">Uncharacterized protein</fullName>
    </submittedName>
</protein>
<keyword evidence="3" id="KW-1185">Reference proteome</keyword>